<evidence type="ECO:0000256" key="2">
    <source>
        <dbReference type="PIRSR" id="PIRSR620019-1"/>
    </source>
</evidence>
<dbReference type="CDD" id="cd03360">
    <property type="entry name" value="LbH_AT_putative"/>
    <property type="match status" value="1"/>
</dbReference>
<dbReference type="InterPro" id="IPR011004">
    <property type="entry name" value="Trimer_LpxA-like_sf"/>
</dbReference>
<protein>
    <submittedName>
        <fullName evidence="4">Acetyltransferase</fullName>
    </submittedName>
</protein>
<evidence type="ECO:0000313" key="5">
    <source>
        <dbReference type="Proteomes" id="UP001139353"/>
    </source>
</evidence>
<evidence type="ECO:0000256" key="1">
    <source>
        <dbReference type="ARBA" id="ARBA00007274"/>
    </source>
</evidence>
<evidence type="ECO:0000256" key="3">
    <source>
        <dbReference type="PIRSR" id="PIRSR620019-2"/>
    </source>
</evidence>
<dbReference type="NCBIfam" id="TIGR03570">
    <property type="entry name" value="NeuD_NnaD"/>
    <property type="match status" value="1"/>
</dbReference>
<dbReference type="Proteomes" id="UP001139353">
    <property type="component" value="Unassembled WGS sequence"/>
</dbReference>
<feature type="site" description="Increases basicity of active site His" evidence="2">
    <location>
        <position position="142"/>
    </location>
</feature>
<dbReference type="Gene3D" id="2.160.10.10">
    <property type="entry name" value="Hexapeptide repeat proteins"/>
    <property type="match status" value="1"/>
</dbReference>
<dbReference type="InterPro" id="IPR050179">
    <property type="entry name" value="Trans_hexapeptide_repeat"/>
</dbReference>
<dbReference type="SUPFAM" id="SSF51161">
    <property type="entry name" value="Trimeric LpxA-like enzymes"/>
    <property type="match status" value="1"/>
</dbReference>
<dbReference type="PANTHER" id="PTHR43300:SF7">
    <property type="entry name" value="UDP-N-ACETYLBACILLOSAMINE N-ACETYLTRANSFERASE"/>
    <property type="match status" value="1"/>
</dbReference>
<feature type="binding site" evidence="3">
    <location>
        <position position="74"/>
    </location>
    <ligand>
        <name>substrate</name>
    </ligand>
</feature>
<feature type="active site" description="Proton acceptor" evidence="2">
    <location>
        <position position="141"/>
    </location>
</feature>
<reference evidence="4" key="1">
    <citation type="submission" date="2021-11" db="EMBL/GenBank/DDBJ databases">
        <title>BS-T2-15 a new species belonging to the Comamonadaceae family isolated from the soil of a French oak forest.</title>
        <authorList>
            <person name="Mieszkin S."/>
            <person name="Alain K."/>
        </authorList>
    </citation>
    <scope>NUCLEOTIDE SEQUENCE</scope>
    <source>
        <strain evidence="4">BS-T2-15</strain>
    </source>
</reference>
<evidence type="ECO:0000313" key="4">
    <source>
        <dbReference type="EMBL" id="MCK9688340.1"/>
    </source>
</evidence>
<sequence length="211" mass="22029">MTTPFITLVGAGGFGRELINWCEDAARASGTPRVTGFLDADASPLDGFGYGLQYRGTDADYAPREGELLLVSIGDPLVKQRAVASLRARGARFASVVHPTSVIARSARLGEGVVVCPLAMVSADARIGDFVAINAMCSIGHDVELGDFSTLSAHVDITGHVKVGECCFFGSGARALPGVRIGERARIGAGAVVMRHVQPEATMYAAPAKKL</sequence>
<gene>
    <name evidence="4" type="ORF">LPC04_21750</name>
</gene>
<name>A0A9X2C408_9BURK</name>
<accession>A0A9X2C408</accession>
<dbReference type="EMBL" id="JAJLJH010000008">
    <property type="protein sequence ID" value="MCK9688340.1"/>
    <property type="molecule type" value="Genomic_DNA"/>
</dbReference>
<dbReference type="InterPro" id="IPR001451">
    <property type="entry name" value="Hexapep"/>
</dbReference>
<organism evidence="4 5">
    <name type="scientific">Scleromatobacter humisilvae</name>
    <dbReference type="NCBI Taxonomy" id="2897159"/>
    <lineage>
        <taxon>Bacteria</taxon>
        <taxon>Pseudomonadati</taxon>
        <taxon>Pseudomonadota</taxon>
        <taxon>Betaproteobacteria</taxon>
        <taxon>Burkholderiales</taxon>
        <taxon>Sphaerotilaceae</taxon>
        <taxon>Scleromatobacter</taxon>
    </lineage>
</organism>
<comment type="caution">
    <text evidence="4">The sequence shown here is derived from an EMBL/GenBank/DDBJ whole genome shotgun (WGS) entry which is preliminary data.</text>
</comment>
<dbReference type="InterPro" id="IPR020019">
    <property type="entry name" value="AcTrfase_PglD-like"/>
</dbReference>
<dbReference type="PANTHER" id="PTHR43300">
    <property type="entry name" value="ACETYLTRANSFERASE"/>
    <property type="match status" value="1"/>
</dbReference>
<proteinExistence type="inferred from homology"/>
<comment type="similarity">
    <text evidence="1">Belongs to the transferase hexapeptide repeat family.</text>
</comment>
<keyword evidence="5" id="KW-1185">Reference proteome</keyword>
<dbReference type="Pfam" id="PF00132">
    <property type="entry name" value="Hexapep"/>
    <property type="match status" value="1"/>
</dbReference>
<dbReference type="Gene3D" id="3.40.50.20">
    <property type="match status" value="1"/>
</dbReference>
<dbReference type="RefSeq" id="WP_275684382.1">
    <property type="nucleotide sequence ID" value="NZ_JAJLJH010000008.1"/>
</dbReference>
<dbReference type="AlphaFoldDB" id="A0A9X2C408"/>